<gene>
    <name evidence="1" type="ORF">SAMN04489807_3435</name>
</gene>
<dbReference type="Proteomes" id="UP000183750">
    <property type="component" value="Unassembled WGS sequence"/>
</dbReference>
<name>A0A1H4RLS8_9MICO</name>
<accession>A0A1H4RLS8</accession>
<protein>
    <submittedName>
        <fullName evidence="1">Uncharacterized protein</fullName>
    </submittedName>
</protein>
<dbReference type="AlphaFoldDB" id="A0A1H4RLS8"/>
<evidence type="ECO:0000313" key="2">
    <source>
        <dbReference type="Proteomes" id="UP000183750"/>
    </source>
</evidence>
<organism evidence="1 2">
    <name type="scientific">Microbacterium hydrocarbonoxydans</name>
    <dbReference type="NCBI Taxonomy" id="273678"/>
    <lineage>
        <taxon>Bacteria</taxon>
        <taxon>Bacillati</taxon>
        <taxon>Actinomycetota</taxon>
        <taxon>Actinomycetes</taxon>
        <taxon>Micrococcales</taxon>
        <taxon>Microbacteriaceae</taxon>
        <taxon>Microbacterium</taxon>
    </lineage>
</organism>
<proteinExistence type="predicted"/>
<sequence length="31" mass="3516">MRSVSDESKLKLGDSFDIDGEIWVWAHIIPA</sequence>
<evidence type="ECO:0000313" key="1">
    <source>
        <dbReference type="EMBL" id="SEC32835.1"/>
    </source>
</evidence>
<keyword evidence="2" id="KW-1185">Reference proteome</keyword>
<dbReference type="EMBL" id="FNSQ01000005">
    <property type="protein sequence ID" value="SEC32835.1"/>
    <property type="molecule type" value="Genomic_DNA"/>
</dbReference>
<reference evidence="2" key="1">
    <citation type="submission" date="2016-10" db="EMBL/GenBank/DDBJ databases">
        <authorList>
            <person name="Varghese N."/>
            <person name="Submissions S."/>
        </authorList>
    </citation>
    <scope>NUCLEOTIDE SEQUENCE [LARGE SCALE GENOMIC DNA]</scope>
    <source>
        <strain evidence="2">DSM 16089</strain>
    </source>
</reference>